<feature type="compositionally biased region" description="Basic residues" evidence="3">
    <location>
        <begin position="460"/>
        <end position="473"/>
    </location>
</feature>
<dbReference type="InterPro" id="IPR009091">
    <property type="entry name" value="RCC1/BLIP-II"/>
</dbReference>
<reference evidence="5" key="1">
    <citation type="submission" date="2017-04" db="EMBL/GenBank/DDBJ databases">
        <title>Plasmodium gonderi genome.</title>
        <authorList>
            <person name="Arisue N."/>
            <person name="Honma H."/>
            <person name="Kawai S."/>
            <person name="Tougan T."/>
            <person name="Tanabe K."/>
            <person name="Horii T."/>
        </authorList>
    </citation>
    <scope>NUCLEOTIDE SEQUENCE [LARGE SCALE GENOMIC DNA]</scope>
    <source>
        <strain evidence="5">ATCC 30045</strain>
    </source>
</reference>
<feature type="compositionally biased region" description="Polar residues" evidence="3">
    <location>
        <begin position="292"/>
        <end position="307"/>
    </location>
</feature>
<dbReference type="PANTHER" id="PTHR45622:SF58">
    <property type="entry name" value="REGULATOR OF CHROMOSOME CONDENSATION DOMAIN-CONTAINING PROTEIN"/>
    <property type="match status" value="1"/>
</dbReference>
<dbReference type="InterPro" id="IPR051709">
    <property type="entry name" value="Ub-ligase/GTPase-reg"/>
</dbReference>
<feature type="region of interest" description="Disordered" evidence="3">
    <location>
        <begin position="767"/>
        <end position="791"/>
    </location>
</feature>
<dbReference type="OMA" id="DDPYINH"/>
<dbReference type="PROSITE" id="PS50096">
    <property type="entry name" value="IQ"/>
    <property type="match status" value="2"/>
</dbReference>
<dbReference type="PROSITE" id="PS50012">
    <property type="entry name" value="RCC1_3"/>
    <property type="match status" value="1"/>
</dbReference>
<evidence type="ECO:0000313" key="4">
    <source>
        <dbReference type="EMBL" id="GAW83580.1"/>
    </source>
</evidence>
<dbReference type="SUPFAM" id="SSF50985">
    <property type="entry name" value="RCC1/BLIP-II"/>
    <property type="match status" value="1"/>
</dbReference>
<feature type="region of interest" description="Disordered" evidence="3">
    <location>
        <begin position="456"/>
        <end position="518"/>
    </location>
</feature>
<protein>
    <recommendedName>
        <fullName evidence="6">Cell cycle associated protein</fullName>
    </recommendedName>
</protein>
<feature type="compositionally biased region" description="Low complexity" evidence="3">
    <location>
        <begin position="1497"/>
        <end position="1512"/>
    </location>
</feature>
<evidence type="ECO:0008006" key="6">
    <source>
        <dbReference type="Google" id="ProtNLM"/>
    </source>
</evidence>
<dbReference type="SMART" id="SM00015">
    <property type="entry name" value="IQ"/>
    <property type="match status" value="5"/>
</dbReference>
<feature type="compositionally biased region" description="Polar residues" evidence="3">
    <location>
        <begin position="272"/>
        <end position="282"/>
    </location>
</feature>
<feature type="compositionally biased region" description="Polar residues" evidence="3">
    <location>
        <begin position="1479"/>
        <end position="1491"/>
    </location>
</feature>
<feature type="compositionally biased region" description="Basic residues" evidence="3">
    <location>
        <begin position="500"/>
        <end position="512"/>
    </location>
</feature>
<dbReference type="EMBL" id="BDQF01000015">
    <property type="protein sequence ID" value="GAW83580.1"/>
    <property type="molecule type" value="Genomic_DNA"/>
</dbReference>
<organism evidence="4 5">
    <name type="scientific">Plasmodium gonderi</name>
    <dbReference type="NCBI Taxonomy" id="77519"/>
    <lineage>
        <taxon>Eukaryota</taxon>
        <taxon>Sar</taxon>
        <taxon>Alveolata</taxon>
        <taxon>Apicomplexa</taxon>
        <taxon>Aconoidasida</taxon>
        <taxon>Haemosporida</taxon>
        <taxon>Plasmodiidae</taxon>
        <taxon>Plasmodium</taxon>
        <taxon>Plasmodium (Plasmodium)</taxon>
    </lineage>
</organism>
<dbReference type="PROSITE" id="PS00626">
    <property type="entry name" value="RCC1_2"/>
    <property type="match status" value="1"/>
</dbReference>
<feature type="compositionally biased region" description="Basic and acidic residues" evidence="3">
    <location>
        <begin position="479"/>
        <end position="499"/>
    </location>
</feature>
<feature type="region of interest" description="Disordered" evidence="3">
    <location>
        <begin position="1414"/>
        <end position="1444"/>
    </location>
</feature>
<keyword evidence="5" id="KW-1185">Reference proteome</keyword>
<accession>A0A1Y1JMV9</accession>
<dbReference type="OrthoDB" id="16281at2759"/>
<feature type="region of interest" description="Disordered" evidence="3">
    <location>
        <begin position="271"/>
        <end position="307"/>
    </location>
</feature>
<evidence type="ECO:0000256" key="3">
    <source>
        <dbReference type="SAM" id="MobiDB-lite"/>
    </source>
</evidence>
<feature type="region of interest" description="Disordered" evidence="3">
    <location>
        <begin position="1468"/>
        <end position="1512"/>
    </location>
</feature>
<gene>
    <name evidence="4" type="ORF">PGO_143780</name>
</gene>
<proteinExistence type="predicted"/>
<feature type="repeat" description="RCC1" evidence="2">
    <location>
        <begin position="2345"/>
        <end position="2399"/>
    </location>
</feature>
<sequence length="2767" mass="326666">MPLMNPKVAIFNYENGEKCEGPNIHRNDASVANFLHIKLDKDVHLKSGEKYKVCTLKDLNFNGDYLIKGKRKKEKGDYVIKNKELILPNKHNMDNIQDIYYIYKEDSDICDLIIRRYNDNIYLSIFNNMLIIINPCDYAHTFYKLLFNGKNKNNYIFSSFINYALQKKLGKVYSEFDVHKNSDNNTSDEDYDEVAKNMFRHMEKNICLKKMNIFDFYKLKKKKKLSLIEMKKELYTKSNDEIVKTHKDILHNFKINFNQLFNINTELRRSSTDNSENESISGTVGGILESSARGSTSNYSGDGRRSTSFNSYQSCIKNSRRYQKGNGSHSSIQSSCYNNLIGSKNPELSMSNYGNKLLFIYGEKNSNQNVINTYIFKHIVKKGGNKELYHAYKNIMNVLNLFFNYKCYNFIIYLCNNNKILYFNVIPCFLNDKSNLTNICSKISNFLKHLNGTNASDKKRGVKKSTKKMRKKNSTLSDSECRSSDSRIGKGEEKYSYRYEHRKKKKKKKTKGHRGEEVNAGLHIDTDCNTAGSEEQRNAKEKHCRMGKGNKKNIYNIPYIFFFLLESTLLDSSHKYYKHLKLHPLDIKKIYKNYLDAPTNINIKASDINRTFDYFLELGFTENDIISIIKICYAIIFINIYITIRICLRKNEKETLNFLHLQLINVQDYKNLVMINSMNRKEKNPSDSNYNNHNPPDFLKFDYEKYVSSDFSSYYEEENGINCIGQVIQNEYRDEKKSNMKSMKNVEIYDVLNNHLDKNSINMNNTEINNEEGEGVSSGRKNVVSNGNENQVLHTNRTKNREIKRKQNYFIVFAGHIMEEYISFLLDVDLSLLLNILNNTIKLKNLCSTIFFRLKIRIIKQINEHLRNYYLHGIVTHSLYLYCNTGLSKNISEKSKKEGERNDNSLTELINNMYNEILHSYYLKMSMFNMDSYLIHTINSLNESGTENDNYDSALCHTVEIYRRFSDYINNNEGLKSSYIFKFGRKNTILYLLQKYTSMYLNMVENCNESRVSPRIFVKAEYYKIMFLFYVAVTYILRCSNEKSYTMICDKSRSNSSNCSRNDSDIHGRRDSYVSNVMNYDKNEMGKNEKKLDCEDYAEKMLIRLIENITKSGNMNSCEGRTKNARKKKYFSIVHYNNEKINYRCNNMILDNANDLCAMSDIIQIVEKSKMKFLKNLFFENRFPLKYFKDNFLNDEICFFINVIKNTYEKFYVLLINEREIKKNDNFLYPKYMAKYAKRNDDSLLNYAGERTFRTSSGNSDSSRSNLFKKDFFSPPLSVLNRPVLKSMSKSRRIFSFNSAITKEEEIINFSELKKKINEEHIKSVIDMLNLKAIFSYQLKYLYHNLTCLDFIKKYLLFCIHVSRDRDLIKLVSYYELKHRKRKGHSCFKSFKRTQHAYMDKSYNDGVSAVTRMRNGANGREIDRENERENDTENDRENDREIAKEIDREIAKEIDREIDREIDNEIDNENDNEIGNEITNGRSSLYTSNPIRENETGVGSNKGSAKGNGSYGVDKKDEFNRRKVRTEGNVIREGRLNQEVKDFRMGVVNMERMKNDVKNFNYLNYLTVQEKKDLCEIILKNFNISKNSFYFRDFIFLCKYVYFILENLRAQYVKLIVPYIHKIENSYLSYKNKKLKINFRDKIIVIQNYMRRFLFLQKVKRIEKQKNLLVSFIIFYSYIVKNKDFDKTKETLELCKDNFMKNEKKLIRHAASVYIQSWYRKIIQQRKYKALKMELFQKRAIENINKAIRTYLVQIKIIKNLKDVIIPNRCAILIQSYFRRYICVTNYQKKLFLKICFLSIKRKYFTYSSVVTKVNYHYLIKNIYSRNIIQSQFKIPEAVIKIQCNYKAYVVRKQFTMLMNAIYFTQAYVHTCVERMRYNKMKKSIILIQRWWKNFYKLKNIFSLVPFNMYSSEYDKRRYYFLQKNNFPFYNYYTLKEKKSLKLLTYHILLKQWYFFYFKKFQKKNHQFNIVFNLKLYKNVSYHYTLPWAYKINNLLKIIHMKQMFQKCTNNAQNTIFNIPVFESIQIFVGRTHTILLINQSVINDQIANSPDGYTNSNNMHNNTYGERKNYYSKFVYSLGSNDYGQLGYYSLFEKNFIYHSTIFPKHSDTDFGDIAPEKVDHITNRLGYDMTTHPIDISDEEQIDRNDKCYELFTLGWESNSLNKGSITRGKANTRRLEKIGKRYYSKWNAKKMENTRGSVEGTYRSVKLTLKDEHDDGDEMRISCLERNSGDFKNCKVTDTTCLEKNSVKGQKCGTKNLCNNYKKNIQHLIFEHKRKFTINENLFSNAHEGSLHDVVDYKVVEKRNNRGENEKIVEFTKVVSETNKIVNISCGSEHTLALSENGNVYSWGSNIFGQCSQKYEKNIIRYPRIIKHFLKKNIKIKNISCASYHSAYISRKNDLYISGNFFFINLKYFHENIFEPLFLISGCHTILCNDSYNVCLKVDKSSLYIWGNNYKCVLGLNNNKLRNLDEISHYPLTNISPNICVNKITCSDNFVCIITKPTSTKHSLYMWGQFALIEKKEESPSSFSVTNMNNVFNKFRIKANMHNSKNNNQESENSQSDTTSKKKIIFIAKPSPVYDSLWDNVEPIDVCCDLDEILVLMNNLCLYGFSAVEIISNGDKKGKGNETNFSYSKYGRRELEQRKEKKITYKEPEVYENIKVLSPSLYMFKYFKPSYFNIKKINCSYNRNSLSIMNATMGEYEIPTVAKKLEYVTPAGDIMQFPEKIREAILAKAKRESNKWIRSTDDPYINHFLIKNSSDSDSVN</sequence>
<dbReference type="Pfam" id="PF13540">
    <property type="entry name" value="RCC1_2"/>
    <property type="match status" value="1"/>
</dbReference>
<comment type="caution">
    <text evidence="4">The sequence shown here is derived from an EMBL/GenBank/DDBJ whole genome shotgun (WGS) entry which is preliminary data.</text>
</comment>
<dbReference type="GeneID" id="39750326"/>
<evidence type="ECO:0000313" key="5">
    <source>
        <dbReference type="Proteomes" id="UP000195521"/>
    </source>
</evidence>
<evidence type="ECO:0000256" key="2">
    <source>
        <dbReference type="PROSITE-ProRule" id="PRU00235"/>
    </source>
</evidence>
<evidence type="ECO:0000256" key="1">
    <source>
        <dbReference type="ARBA" id="ARBA00022737"/>
    </source>
</evidence>
<dbReference type="Pfam" id="PF00612">
    <property type="entry name" value="IQ"/>
    <property type="match status" value="2"/>
</dbReference>
<dbReference type="Gene3D" id="2.130.10.30">
    <property type="entry name" value="Regulator of chromosome condensation 1/beta-lactamase-inhibitor protein II"/>
    <property type="match status" value="2"/>
</dbReference>
<keyword evidence="1" id="KW-0677">Repeat</keyword>
<dbReference type="InterPro" id="IPR000408">
    <property type="entry name" value="Reg_chr_condens"/>
</dbReference>
<name>A0A1Y1JMV9_PLAGO</name>
<dbReference type="Gene3D" id="1.20.5.190">
    <property type="match status" value="1"/>
</dbReference>
<dbReference type="Proteomes" id="UP000195521">
    <property type="component" value="Unassembled WGS sequence"/>
</dbReference>
<dbReference type="RefSeq" id="XP_028546169.1">
    <property type="nucleotide sequence ID" value="XM_028690368.1"/>
</dbReference>
<dbReference type="PANTHER" id="PTHR45622">
    <property type="entry name" value="UBIQUITIN-PROTEIN LIGASE E3A-RELATED"/>
    <property type="match status" value="1"/>
</dbReference>
<feature type="compositionally biased region" description="Polar residues" evidence="3">
    <location>
        <begin position="779"/>
        <end position="791"/>
    </location>
</feature>
<dbReference type="InterPro" id="IPR000048">
    <property type="entry name" value="IQ_motif_EF-hand-BS"/>
</dbReference>
<feature type="compositionally biased region" description="Basic and acidic residues" evidence="3">
    <location>
        <begin position="1420"/>
        <end position="1444"/>
    </location>
</feature>